<proteinExistence type="predicted"/>
<name>A0AAQ3Q6D0_9LILI</name>
<protein>
    <recommendedName>
        <fullName evidence="3">Reverse transcriptase domain-containing protein</fullName>
    </recommendedName>
</protein>
<evidence type="ECO:0008006" key="3">
    <source>
        <dbReference type="Google" id="ProtNLM"/>
    </source>
</evidence>
<organism evidence="1 2">
    <name type="scientific">Canna indica</name>
    <name type="common">Indian-shot</name>
    <dbReference type="NCBI Taxonomy" id="4628"/>
    <lineage>
        <taxon>Eukaryota</taxon>
        <taxon>Viridiplantae</taxon>
        <taxon>Streptophyta</taxon>
        <taxon>Embryophyta</taxon>
        <taxon>Tracheophyta</taxon>
        <taxon>Spermatophyta</taxon>
        <taxon>Magnoliopsida</taxon>
        <taxon>Liliopsida</taxon>
        <taxon>Zingiberales</taxon>
        <taxon>Cannaceae</taxon>
        <taxon>Canna</taxon>
    </lineage>
</organism>
<keyword evidence="2" id="KW-1185">Reference proteome</keyword>
<evidence type="ECO:0000313" key="1">
    <source>
        <dbReference type="EMBL" id="WOK97569.1"/>
    </source>
</evidence>
<reference evidence="1 2" key="1">
    <citation type="submission" date="2023-10" db="EMBL/GenBank/DDBJ databases">
        <title>Chromosome-scale genome assembly provides insights into flower coloration mechanisms of Canna indica.</title>
        <authorList>
            <person name="Li C."/>
        </authorList>
    </citation>
    <scope>NUCLEOTIDE SEQUENCE [LARGE SCALE GENOMIC DNA]</scope>
    <source>
        <tissue evidence="1">Flower</tissue>
    </source>
</reference>
<dbReference type="InterPro" id="IPR043502">
    <property type="entry name" value="DNA/RNA_pol_sf"/>
</dbReference>
<dbReference type="InterPro" id="IPR052343">
    <property type="entry name" value="Retrotransposon-Effector_Assoc"/>
</dbReference>
<dbReference type="EMBL" id="CP136891">
    <property type="protein sequence ID" value="WOK97569.1"/>
    <property type="molecule type" value="Genomic_DNA"/>
</dbReference>
<dbReference type="SUPFAM" id="SSF56672">
    <property type="entry name" value="DNA/RNA polymerases"/>
    <property type="match status" value="1"/>
</dbReference>
<dbReference type="PANTHER" id="PTHR46890:SF48">
    <property type="entry name" value="RNA-DIRECTED DNA POLYMERASE"/>
    <property type="match status" value="1"/>
</dbReference>
<dbReference type="AlphaFoldDB" id="A0AAQ3Q6D0"/>
<dbReference type="PANTHER" id="PTHR46890">
    <property type="entry name" value="NON-LTR RETROLELEMENT REVERSE TRANSCRIPTASE-LIKE PROTEIN-RELATED"/>
    <property type="match status" value="1"/>
</dbReference>
<dbReference type="Proteomes" id="UP001327560">
    <property type="component" value="Chromosome 2"/>
</dbReference>
<accession>A0AAQ3Q6D0</accession>
<gene>
    <name evidence="1" type="ORF">Cni_G06277</name>
</gene>
<evidence type="ECO:0000313" key="2">
    <source>
        <dbReference type="Proteomes" id="UP001327560"/>
    </source>
</evidence>
<sequence>MGESDHRPLLLKTSSSFKAKNSFKFDKRWPENTNISEIISKTWNLPIEGTHQFKVSRRANNWLLRPVSYEEVKEATFSINSESAPGTDGFTGAFFRHYWSLINQDVVAAVASFFRCKKLLRPFNDTIIALTPKSKSTVDMSNIRPISICNVYYKICSKILVKRMQRIMNKLISANQSAFIQGRLI</sequence>